<evidence type="ECO:0000313" key="2">
    <source>
        <dbReference type="Proteomes" id="UP000441523"/>
    </source>
</evidence>
<keyword evidence="2" id="KW-1185">Reference proteome</keyword>
<dbReference type="Proteomes" id="UP000441523">
    <property type="component" value="Unassembled WGS sequence"/>
</dbReference>
<reference evidence="1 2" key="1">
    <citation type="submission" date="2019-09" db="EMBL/GenBank/DDBJ databases">
        <title>YIM 132548 draft genome.</title>
        <authorList>
            <person name="Jiang L."/>
        </authorList>
    </citation>
    <scope>NUCLEOTIDE SEQUENCE [LARGE SCALE GENOMIC DNA]</scope>
    <source>
        <strain evidence="1 2">YIM 132548</strain>
    </source>
</reference>
<gene>
    <name evidence="1" type="ORF">F6X51_05635</name>
</gene>
<dbReference type="RefSeq" id="WP_150962254.1">
    <property type="nucleotide sequence ID" value="NZ_VZZJ01000004.1"/>
</dbReference>
<name>A0A6N6MX46_9HYPH</name>
<dbReference type="AlphaFoldDB" id="A0A6N6MX46"/>
<protein>
    <submittedName>
        <fullName evidence="1">Uncharacterized protein</fullName>
    </submittedName>
</protein>
<comment type="caution">
    <text evidence="1">The sequence shown here is derived from an EMBL/GenBank/DDBJ whole genome shotgun (WGS) entry which is preliminary data.</text>
</comment>
<organism evidence="1 2">
    <name type="scientific">Methylobacterium planeticum</name>
    <dbReference type="NCBI Taxonomy" id="2615211"/>
    <lineage>
        <taxon>Bacteria</taxon>
        <taxon>Pseudomonadati</taxon>
        <taxon>Pseudomonadota</taxon>
        <taxon>Alphaproteobacteria</taxon>
        <taxon>Hyphomicrobiales</taxon>
        <taxon>Methylobacteriaceae</taxon>
        <taxon>Methylobacterium</taxon>
    </lineage>
</organism>
<evidence type="ECO:0000313" key="1">
    <source>
        <dbReference type="EMBL" id="KAB1074614.1"/>
    </source>
</evidence>
<sequence length="79" mass="8808">MATEAARAALARKALELYLQEHCGERRWRYPAAGNDVAECDIVDLMTDLLLLASRSGHDPCTVLRKTQVHLDAEIGQRC</sequence>
<dbReference type="EMBL" id="VZZJ01000004">
    <property type="protein sequence ID" value="KAB1074614.1"/>
    <property type="molecule type" value="Genomic_DNA"/>
</dbReference>
<accession>A0A6N6MX46</accession>
<proteinExistence type="predicted"/>